<dbReference type="InterPro" id="IPR038762">
    <property type="entry name" value="ABM_predict"/>
</dbReference>
<dbReference type="Gene3D" id="3.30.70.100">
    <property type="match status" value="1"/>
</dbReference>
<name>A0A6M7WS86_RHILI</name>
<dbReference type="Proteomes" id="UP000503017">
    <property type="component" value="Chromosome"/>
</dbReference>
<evidence type="ECO:0000313" key="3">
    <source>
        <dbReference type="Proteomes" id="UP000503017"/>
    </source>
</evidence>
<dbReference type="SUPFAM" id="SSF54909">
    <property type="entry name" value="Dimeric alpha+beta barrel"/>
    <property type="match status" value="1"/>
</dbReference>
<dbReference type="InterPro" id="IPR011008">
    <property type="entry name" value="Dimeric_a/b-barrel"/>
</dbReference>
<accession>A0A6M7WS86</accession>
<keyword evidence="2" id="KW-0560">Oxidoreductase</keyword>
<keyword evidence="1" id="KW-0812">Transmembrane</keyword>
<proteinExistence type="predicted"/>
<keyword evidence="1" id="KW-1133">Transmembrane helix</keyword>
<keyword evidence="1" id="KW-0472">Membrane</keyword>
<dbReference type="PANTHER" id="PTHR40057:SF1">
    <property type="entry name" value="SLR1162 PROTEIN"/>
    <property type="match status" value="1"/>
</dbReference>
<gene>
    <name evidence="2" type="ORF">EB235_10785</name>
</gene>
<keyword evidence="2" id="KW-0503">Monooxygenase</keyword>
<dbReference type="AlphaFoldDB" id="A0A6M7WS86"/>
<organism evidence="2 3">
    <name type="scientific">Mesorhizobium loti R88b</name>
    <dbReference type="NCBI Taxonomy" id="935548"/>
    <lineage>
        <taxon>Bacteria</taxon>
        <taxon>Pseudomonadati</taxon>
        <taxon>Pseudomonadota</taxon>
        <taxon>Alphaproteobacteria</taxon>
        <taxon>Hyphomicrobiales</taxon>
        <taxon>Phyllobacteriaceae</taxon>
        <taxon>Mesorhizobium</taxon>
    </lineage>
</organism>
<dbReference type="EMBL" id="CP033367">
    <property type="protein sequence ID" value="QKD01931.1"/>
    <property type="molecule type" value="Genomic_DNA"/>
</dbReference>
<evidence type="ECO:0000313" key="2">
    <source>
        <dbReference type="EMBL" id="QKD01931.1"/>
    </source>
</evidence>
<dbReference type="GO" id="GO:0004497">
    <property type="term" value="F:monooxygenase activity"/>
    <property type="evidence" value="ECO:0007669"/>
    <property type="project" value="UniProtKB-KW"/>
</dbReference>
<reference evidence="2 3" key="1">
    <citation type="submission" date="2018-10" db="EMBL/GenBank/DDBJ databases">
        <authorList>
            <person name="Perry B.J."/>
            <person name="Sullivan J.T."/>
            <person name="Murphy R.J.T."/>
            <person name="Ramsay J.P."/>
            <person name="Ronson C.W."/>
        </authorList>
    </citation>
    <scope>NUCLEOTIDE SEQUENCE [LARGE SCALE GENOMIC DNA]</scope>
    <source>
        <strain evidence="2 3">R88b</strain>
    </source>
</reference>
<sequence length="193" mass="21845">MGQNAKLTSPDDTTGATVVITHRVRDGRQGDYEKWINEIGPLCRSSPGNLDWQIIRPVPGFSSTYSVIIRFDTIAHLRGWTESSVRGQLIERVKPFLASGDDFSIRSGLDFWFAPTEAKTKVPARWRQSLVTWSVIYPLVLGVPMIVLPALRFLGIPDHRLITTFVVTGTIVVLMVYVIMPRYTKLVKRWLFA</sequence>
<dbReference type="PANTHER" id="PTHR40057">
    <property type="entry name" value="SLR1162 PROTEIN"/>
    <property type="match status" value="1"/>
</dbReference>
<feature type="transmembrane region" description="Helical" evidence="1">
    <location>
        <begin position="161"/>
        <end position="180"/>
    </location>
</feature>
<protein>
    <submittedName>
        <fullName evidence="2">Antibiotic biosynthesis monooxygenase</fullName>
    </submittedName>
</protein>
<feature type="transmembrane region" description="Helical" evidence="1">
    <location>
        <begin position="135"/>
        <end position="155"/>
    </location>
</feature>
<evidence type="ECO:0000256" key="1">
    <source>
        <dbReference type="SAM" id="Phobius"/>
    </source>
</evidence>